<gene>
    <name evidence="4" type="ORF">BQ4739_LOCUS15113</name>
</gene>
<evidence type="ECO:0000313" key="4">
    <source>
        <dbReference type="EMBL" id="SZX74795.1"/>
    </source>
</evidence>
<keyword evidence="3" id="KW-1133">Transmembrane helix</keyword>
<sequence>MTNNVAHSNLAGVILRAEPGGSSCSRLSNFTSWASWDFGLITMKGITSDLQLQHVVIADMRHVGILVLRKAAMTEPAAVTFTGGLLVGRSSAEVCAACRAPSDAGCHPRLSSRSYDRAAPFGASVGLASSVFALDFTVGPEMKPWDHTHAYHSILGNMRVSGVTLANFEGTAACGSSPASGTFALSNHPHAPDAFHPHVFSNMTKVNVPDAGLFLMHGPDPEWRNEADCGEATYTRPDGSSIPLNCAGPKHAYFRDSDGSLTGVPGSTVLGAYAAPRSDSLIDQGSAVVPGPCSWVAAFQGYHCRPGVTTTQLGSGWLPSPMPAAGIWGDPQMLVVESRDSDSEDRNFSPVMLSGGGVTDLAITAMDQGWCMQAYTCQKRLSTFWMTAATGQLMKLNFTGTPSKVLRLWLPYADPAAELVLAINMLQLPNRRFSWTESRRRINPLDSPPAIGDASVHGDYYWDQNSTTFTVKLRGSGSSIEVRSENAIAVTQKLALSFNDFFDSTQARFMASLAFVLGIDVSRLKVVRVVPGSVVLDYLILEDPAIATAPLPEKTFDTSKNVDRETAALLATMDPAAQAAYMANTSAAIQASNAAVGGATPVQDPAGSGSGSGDAGAGAGSSASSSPSAAAAAELLQIFEVLKASIADGSMENKTGVTTLDLSAAVVLATPPVAGFEDNSSLTVTLQEIRQQQGQTEPPTTQQPQPASKPDAQPKDRLSSLLPVLLPVVLGVAVLAAAGLFGMKVVRMRRLGRVAVAGGQPAAAGPANGGGTGNLLMDVLNGRIYKLTSYKRLAAAAPAATDAQSSLAAAPSPPPPSGGSASNMQVLASGASSTAAGGAANLGKRAGSMTAQQQLLPAILPEAVGKRRSLPPLPHQAGLKRAPELRPDHQDGATSS</sequence>
<feature type="region of interest" description="Disordered" evidence="2">
    <location>
        <begin position="860"/>
        <end position="896"/>
    </location>
</feature>
<feature type="compositionally biased region" description="Low complexity" evidence="2">
    <location>
        <begin position="691"/>
        <end position="706"/>
    </location>
</feature>
<dbReference type="PANTHER" id="PTHR46769">
    <property type="entry name" value="POLYCYSTIC KIDNEY AND HEPATIC DISEASE 1 (AUTOSOMAL RECESSIVE)-LIKE 1"/>
    <property type="match status" value="1"/>
</dbReference>
<name>A0A383WAZ5_TETOB</name>
<protein>
    <submittedName>
        <fullName evidence="4">Uncharacterized protein</fullName>
    </submittedName>
</protein>
<evidence type="ECO:0000313" key="5">
    <source>
        <dbReference type="Proteomes" id="UP000256970"/>
    </source>
</evidence>
<accession>A0A383WAZ5</accession>
<evidence type="ECO:0000256" key="3">
    <source>
        <dbReference type="SAM" id="Phobius"/>
    </source>
</evidence>
<evidence type="ECO:0000256" key="1">
    <source>
        <dbReference type="ARBA" id="ARBA00022729"/>
    </source>
</evidence>
<organism evidence="4 5">
    <name type="scientific">Tetradesmus obliquus</name>
    <name type="common">Green alga</name>
    <name type="synonym">Acutodesmus obliquus</name>
    <dbReference type="NCBI Taxonomy" id="3088"/>
    <lineage>
        <taxon>Eukaryota</taxon>
        <taxon>Viridiplantae</taxon>
        <taxon>Chlorophyta</taxon>
        <taxon>core chlorophytes</taxon>
        <taxon>Chlorophyceae</taxon>
        <taxon>CS clade</taxon>
        <taxon>Sphaeropleales</taxon>
        <taxon>Scenedesmaceae</taxon>
        <taxon>Tetradesmus</taxon>
    </lineage>
</organism>
<feature type="compositionally biased region" description="Basic and acidic residues" evidence="2">
    <location>
        <begin position="881"/>
        <end position="896"/>
    </location>
</feature>
<keyword evidence="3" id="KW-0812">Transmembrane</keyword>
<feature type="region of interest" description="Disordered" evidence="2">
    <location>
        <begin position="598"/>
        <end position="626"/>
    </location>
</feature>
<dbReference type="EMBL" id="FNXT01001221">
    <property type="protein sequence ID" value="SZX74795.1"/>
    <property type="molecule type" value="Genomic_DNA"/>
</dbReference>
<feature type="region of interest" description="Disordered" evidence="2">
    <location>
        <begin position="689"/>
        <end position="715"/>
    </location>
</feature>
<feature type="compositionally biased region" description="Gly residues" evidence="2">
    <location>
        <begin position="608"/>
        <end position="619"/>
    </location>
</feature>
<dbReference type="AlphaFoldDB" id="A0A383WAZ5"/>
<dbReference type="PANTHER" id="PTHR46769:SF2">
    <property type="entry name" value="FIBROCYSTIN-L ISOFORM 2 PRECURSOR-RELATED"/>
    <property type="match status" value="1"/>
</dbReference>
<feature type="transmembrane region" description="Helical" evidence="3">
    <location>
        <begin position="721"/>
        <end position="743"/>
    </location>
</feature>
<dbReference type="InterPro" id="IPR052387">
    <property type="entry name" value="Fibrocystin"/>
</dbReference>
<keyword evidence="1" id="KW-0732">Signal</keyword>
<keyword evidence="5" id="KW-1185">Reference proteome</keyword>
<dbReference type="STRING" id="3088.A0A383WAZ5"/>
<reference evidence="4 5" key="1">
    <citation type="submission" date="2016-10" db="EMBL/GenBank/DDBJ databases">
        <authorList>
            <person name="Cai Z."/>
        </authorList>
    </citation>
    <scope>NUCLEOTIDE SEQUENCE [LARGE SCALE GENOMIC DNA]</scope>
</reference>
<evidence type="ECO:0000256" key="2">
    <source>
        <dbReference type="SAM" id="MobiDB-lite"/>
    </source>
</evidence>
<proteinExistence type="predicted"/>
<dbReference type="Proteomes" id="UP000256970">
    <property type="component" value="Unassembled WGS sequence"/>
</dbReference>
<keyword evidence="3" id="KW-0472">Membrane</keyword>